<proteinExistence type="inferred from homology"/>
<comment type="catalytic activity">
    <reaction evidence="14">
        <text>pyruvate + ATP + H2O = phosphoenolpyruvate + AMP + phosphate + 2 H(+)</text>
        <dbReference type="Rhea" id="RHEA:11364"/>
        <dbReference type="ChEBI" id="CHEBI:15361"/>
        <dbReference type="ChEBI" id="CHEBI:15377"/>
        <dbReference type="ChEBI" id="CHEBI:15378"/>
        <dbReference type="ChEBI" id="CHEBI:30616"/>
        <dbReference type="ChEBI" id="CHEBI:43474"/>
        <dbReference type="ChEBI" id="CHEBI:58702"/>
        <dbReference type="ChEBI" id="CHEBI:456215"/>
        <dbReference type="EC" id="2.7.9.2"/>
    </reaction>
</comment>
<dbReference type="STRING" id="1313304.CALK_2502"/>
<evidence type="ECO:0000256" key="16">
    <source>
        <dbReference type="SAM" id="MobiDB-lite"/>
    </source>
</evidence>
<keyword evidence="11" id="KW-0067">ATP-binding</keyword>
<keyword evidence="9" id="KW-0547">Nucleotide-binding</keyword>
<keyword evidence="10" id="KW-0418">Kinase</keyword>
<dbReference type="EC" id="2.7.9.2" evidence="5"/>
<accession>U7D2F4</accession>
<feature type="coiled-coil region" evidence="15">
    <location>
        <begin position="518"/>
        <end position="545"/>
    </location>
</feature>
<evidence type="ECO:0000256" key="13">
    <source>
        <dbReference type="ARBA" id="ARBA00033470"/>
    </source>
</evidence>
<dbReference type="InterPro" id="IPR006319">
    <property type="entry name" value="PEP_synth"/>
</dbReference>
<evidence type="ECO:0000256" key="9">
    <source>
        <dbReference type="ARBA" id="ARBA00022741"/>
    </source>
</evidence>
<dbReference type="RefSeq" id="WP_022637828.1">
    <property type="nucleotide sequence ID" value="NZ_ASJR01000045.1"/>
</dbReference>
<reference evidence="19 20" key="1">
    <citation type="journal article" date="2013" name="Environ. Microbiol.">
        <title>Genome analysis of Chitinivibrio alkaliphilus gen. nov., sp. nov., a novel extremely haloalkaliphilic anaerobic chitinolytic bacterium from the candidate phylum Termite Group 3.</title>
        <authorList>
            <person name="Sorokin D.Y."/>
            <person name="Gumerov V.M."/>
            <person name="Rakitin A.L."/>
            <person name="Beletsky A.V."/>
            <person name="Damste J.S."/>
            <person name="Muyzer G."/>
            <person name="Mardanov A.V."/>
            <person name="Ravin N.V."/>
        </authorList>
    </citation>
    <scope>NUCLEOTIDE SEQUENCE [LARGE SCALE GENOMIC DNA]</scope>
    <source>
        <strain evidence="19 20">ACht1</strain>
    </source>
</reference>
<name>U7D2F4_9BACT</name>
<evidence type="ECO:0000313" key="19">
    <source>
        <dbReference type="EMBL" id="ERP30684.1"/>
    </source>
</evidence>
<evidence type="ECO:0000256" key="6">
    <source>
        <dbReference type="ARBA" id="ARBA00021623"/>
    </source>
</evidence>
<dbReference type="SUPFAM" id="SSF52009">
    <property type="entry name" value="Phosphohistidine domain"/>
    <property type="match status" value="1"/>
</dbReference>
<dbReference type="UniPathway" id="UPA00138"/>
<organism evidence="19 20">
    <name type="scientific">Chitinivibrio alkaliphilus ACht1</name>
    <dbReference type="NCBI Taxonomy" id="1313304"/>
    <lineage>
        <taxon>Bacteria</taxon>
        <taxon>Pseudomonadati</taxon>
        <taxon>Fibrobacterota</taxon>
        <taxon>Chitinivibrionia</taxon>
        <taxon>Chitinivibrionales</taxon>
        <taxon>Chitinivibrionaceae</taxon>
        <taxon>Chitinivibrio</taxon>
    </lineage>
</organism>
<comment type="cofactor">
    <cofactor evidence="1">
        <name>Mg(2+)</name>
        <dbReference type="ChEBI" id="CHEBI:18420"/>
    </cofactor>
</comment>
<dbReference type="SUPFAM" id="SSF56059">
    <property type="entry name" value="Glutathione synthetase ATP-binding domain-like"/>
    <property type="match status" value="1"/>
</dbReference>
<evidence type="ECO:0000256" key="4">
    <source>
        <dbReference type="ARBA" id="ARBA00007837"/>
    </source>
</evidence>
<comment type="caution">
    <text evidence="19">The sequence shown here is derived from an EMBL/GenBank/DDBJ whole genome shotgun (WGS) entry which is preliminary data.</text>
</comment>
<evidence type="ECO:0000259" key="18">
    <source>
        <dbReference type="Pfam" id="PF01326"/>
    </source>
</evidence>
<keyword evidence="15" id="KW-0175">Coiled coil</keyword>
<evidence type="ECO:0000256" key="3">
    <source>
        <dbReference type="ARBA" id="ARBA00004742"/>
    </source>
</evidence>
<dbReference type="Proteomes" id="UP000017148">
    <property type="component" value="Unassembled WGS sequence"/>
</dbReference>
<evidence type="ECO:0000313" key="20">
    <source>
        <dbReference type="Proteomes" id="UP000017148"/>
    </source>
</evidence>
<keyword evidence="7" id="KW-0808">Transferase</keyword>
<dbReference type="Gene3D" id="3.50.30.10">
    <property type="entry name" value="Phosphohistidine domain"/>
    <property type="match status" value="1"/>
</dbReference>
<evidence type="ECO:0000256" key="10">
    <source>
        <dbReference type="ARBA" id="ARBA00022777"/>
    </source>
</evidence>
<comment type="pathway">
    <text evidence="3">Carbohydrate biosynthesis; gluconeogenesis.</text>
</comment>
<gene>
    <name evidence="19" type="ORF">CALK_2502</name>
</gene>
<comment type="function">
    <text evidence="2">Catalyzes the phosphorylation of pyruvate to phosphoenolpyruvate.</text>
</comment>
<dbReference type="InterPro" id="IPR002192">
    <property type="entry name" value="PPDK_AMP/ATP-bd"/>
</dbReference>
<dbReference type="InterPro" id="IPR008279">
    <property type="entry name" value="PEP-util_enz_mobile_dom"/>
</dbReference>
<dbReference type="GO" id="GO:0006094">
    <property type="term" value="P:gluconeogenesis"/>
    <property type="evidence" value="ECO:0007669"/>
    <property type="project" value="UniProtKB-UniPathway"/>
</dbReference>
<dbReference type="Gene3D" id="3.30.470.20">
    <property type="entry name" value="ATP-grasp fold, B domain"/>
    <property type="match status" value="1"/>
</dbReference>
<comment type="similarity">
    <text evidence="4">Belongs to the PEP-utilizing enzyme family.</text>
</comment>
<keyword evidence="8" id="KW-0479">Metal-binding</keyword>
<evidence type="ECO:0000256" key="1">
    <source>
        <dbReference type="ARBA" id="ARBA00001946"/>
    </source>
</evidence>
<dbReference type="PANTHER" id="PTHR43030:SF1">
    <property type="entry name" value="PHOSPHOENOLPYRUVATE SYNTHASE"/>
    <property type="match status" value="1"/>
</dbReference>
<evidence type="ECO:0000256" key="14">
    <source>
        <dbReference type="ARBA" id="ARBA00047700"/>
    </source>
</evidence>
<feature type="domain" description="Pyruvate phosphate dikinase AMP/ATP-binding" evidence="18">
    <location>
        <begin position="16"/>
        <end position="319"/>
    </location>
</feature>
<dbReference type="GO" id="GO:0008986">
    <property type="term" value="F:pyruvate, water dikinase activity"/>
    <property type="evidence" value="ECO:0007669"/>
    <property type="project" value="UniProtKB-EC"/>
</dbReference>
<feature type="compositionally biased region" description="Polar residues" evidence="16">
    <location>
        <begin position="576"/>
        <end position="589"/>
    </location>
</feature>
<dbReference type="GO" id="GO:0005524">
    <property type="term" value="F:ATP binding"/>
    <property type="evidence" value="ECO:0007669"/>
    <property type="project" value="UniProtKB-KW"/>
</dbReference>
<dbReference type="PATRIC" id="fig|1313304.3.peg.2371"/>
<evidence type="ECO:0000256" key="8">
    <source>
        <dbReference type="ARBA" id="ARBA00022723"/>
    </source>
</evidence>
<feature type="domain" description="PEP-utilising enzyme mobile" evidence="17">
    <location>
        <begin position="611"/>
        <end position="682"/>
    </location>
</feature>
<keyword evidence="19" id="KW-0670">Pyruvate</keyword>
<dbReference type="OrthoDB" id="9765468at2"/>
<dbReference type="Pfam" id="PF01326">
    <property type="entry name" value="PPDK_N"/>
    <property type="match status" value="1"/>
</dbReference>
<dbReference type="EMBL" id="ASJR01000045">
    <property type="protein sequence ID" value="ERP30684.1"/>
    <property type="molecule type" value="Genomic_DNA"/>
</dbReference>
<evidence type="ECO:0000256" key="11">
    <source>
        <dbReference type="ARBA" id="ARBA00022840"/>
    </source>
</evidence>
<evidence type="ECO:0000256" key="7">
    <source>
        <dbReference type="ARBA" id="ARBA00022679"/>
    </source>
</evidence>
<evidence type="ECO:0000256" key="5">
    <source>
        <dbReference type="ARBA" id="ARBA00011996"/>
    </source>
</evidence>
<keyword evidence="20" id="KW-1185">Reference proteome</keyword>
<dbReference type="eggNOG" id="COG3848">
    <property type="taxonomic scope" value="Bacteria"/>
</dbReference>
<dbReference type="Pfam" id="PF00391">
    <property type="entry name" value="PEP-utilizers"/>
    <property type="match status" value="1"/>
</dbReference>
<dbReference type="InterPro" id="IPR036637">
    <property type="entry name" value="Phosphohistidine_dom_sf"/>
</dbReference>
<sequence length="743" mass="82311">MIIQPINTVRHDQHAEVGGKALSLARLSKAGVSIPLSAVIPAQVYGQYLAETSLGAKLSMELGRKEFSQMRWEELWDAALRIRNLFLTTPLPESLEMQLCAGIEDLFGDRPLVIRSSAPGEDSGQASFAGLHESVVHVRGRKKQLQAVRTVWASLWSDRALLYRQELGLSVEKSRMAVVVQELMAGRVSGVGFSTAPEESQQMAIEAVYGLNQGLVDGSVEPDSWRLHRTTLEIEAYTAAEKTQKLVPRGEGLAVVDTSPHEKTTPVLDSAECVRVAQTLRMLEDTFEAPQDCEWTIRGDDLILLQARPITRQRSEDNRQWYLGLHRSMENLKTLQRRIEEEILPAIEATAAAFAEVDPAELSDADLCETFAERLCARREWEEVYRRDCIPMAHGIRLFGAFYTDTVQPDDPFEFMELLRGNSLRAVARNQRLMETARALVETPEAVSSAAVAAIAEEIGLSVYQAQGVMMELGAGPVVSQSQGAQELEAAFRRQFSPEELPVAEEYLAMGRASYRLRDDDNISLEQLLRQVSFAEEEVRRRNAQHPRSDFAALLAQAEKEQDMLRSPSLTDEKSSASTARARQLQGQPASPGIATGVSRVVRTQADLSGFQRGEILVCDAIDPAMTFIVPLAGAIVERRGGMLIHGAIIAREYGIPCVSGVARVADIVETGEELTVDGNLGLVFLEVSRESSPVPIENTPFVVSWMMPPRDTTAKAHLRYRPPSLVYAECIFLYTINKREKL</sequence>
<keyword evidence="12" id="KW-0460">Magnesium</keyword>
<dbReference type="Gene3D" id="3.30.1490.20">
    <property type="entry name" value="ATP-grasp fold, A domain"/>
    <property type="match status" value="1"/>
</dbReference>
<feature type="region of interest" description="Disordered" evidence="16">
    <location>
        <begin position="563"/>
        <end position="596"/>
    </location>
</feature>
<dbReference type="AlphaFoldDB" id="U7D2F4"/>
<dbReference type="PANTHER" id="PTHR43030">
    <property type="entry name" value="PHOSPHOENOLPYRUVATE SYNTHASE"/>
    <property type="match status" value="1"/>
</dbReference>
<protein>
    <recommendedName>
        <fullName evidence="6">Phosphoenolpyruvate synthase</fullName>
        <ecNumber evidence="5">2.7.9.2</ecNumber>
    </recommendedName>
    <alternativeName>
        <fullName evidence="13">Pyruvate, water dikinase</fullName>
    </alternativeName>
</protein>
<evidence type="ECO:0000259" key="17">
    <source>
        <dbReference type="Pfam" id="PF00391"/>
    </source>
</evidence>
<evidence type="ECO:0000256" key="12">
    <source>
        <dbReference type="ARBA" id="ARBA00022842"/>
    </source>
</evidence>
<evidence type="ECO:0000256" key="15">
    <source>
        <dbReference type="SAM" id="Coils"/>
    </source>
</evidence>
<dbReference type="InterPro" id="IPR013815">
    <property type="entry name" value="ATP_grasp_subdomain_1"/>
</dbReference>
<dbReference type="eggNOG" id="COG0574">
    <property type="taxonomic scope" value="Bacteria"/>
</dbReference>
<evidence type="ECO:0000256" key="2">
    <source>
        <dbReference type="ARBA" id="ARBA00002988"/>
    </source>
</evidence>
<dbReference type="GO" id="GO:0046872">
    <property type="term" value="F:metal ion binding"/>
    <property type="evidence" value="ECO:0007669"/>
    <property type="project" value="UniProtKB-KW"/>
</dbReference>